<protein>
    <submittedName>
        <fullName evidence="2">Uncharacterized protein</fullName>
    </submittedName>
</protein>
<feature type="region of interest" description="Disordered" evidence="1">
    <location>
        <begin position="1"/>
        <end position="21"/>
    </location>
</feature>
<reference evidence="2" key="1">
    <citation type="submission" date="2021-01" db="EMBL/GenBank/DDBJ databases">
        <authorList>
            <person name="Corre E."/>
            <person name="Pelletier E."/>
            <person name="Niang G."/>
            <person name="Scheremetjew M."/>
            <person name="Finn R."/>
            <person name="Kale V."/>
            <person name="Holt S."/>
            <person name="Cochrane G."/>
            <person name="Meng A."/>
            <person name="Brown T."/>
            <person name="Cohen L."/>
        </authorList>
    </citation>
    <scope>NUCLEOTIDE SEQUENCE</scope>
    <source>
        <strain evidence="2">S3</strain>
    </source>
</reference>
<evidence type="ECO:0000256" key="1">
    <source>
        <dbReference type="SAM" id="MobiDB-lite"/>
    </source>
</evidence>
<gene>
    <name evidence="2" type="ORF">SINC0208_LOCUS256</name>
</gene>
<name>A0A7S3MVA2_9SPIT</name>
<organism evidence="2">
    <name type="scientific">Strombidium inclinatum</name>
    <dbReference type="NCBI Taxonomy" id="197538"/>
    <lineage>
        <taxon>Eukaryota</taxon>
        <taxon>Sar</taxon>
        <taxon>Alveolata</taxon>
        <taxon>Ciliophora</taxon>
        <taxon>Intramacronucleata</taxon>
        <taxon>Spirotrichea</taxon>
        <taxon>Oligotrichia</taxon>
        <taxon>Strombidiidae</taxon>
        <taxon>Strombidium</taxon>
    </lineage>
</organism>
<sequence length="113" mass="12434">MAKRQLSISRPSSPQLHEEPLRLDSCGDYGFGPHMNLAKLKGQTSINTSPEESKAAIDDSKISRPGLFVKPKMVNDFNKVDKRRISLKAEVGTLASGKAIFKGKTFSNIMSKQ</sequence>
<feature type="compositionally biased region" description="Polar residues" evidence="1">
    <location>
        <begin position="1"/>
        <end position="15"/>
    </location>
</feature>
<dbReference type="AlphaFoldDB" id="A0A7S3MVA2"/>
<dbReference type="EMBL" id="HBIH01000634">
    <property type="protein sequence ID" value="CAE0319679.1"/>
    <property type="molecule type" value="Transcribed_RNA"/>
</dbReference>
<evidence type="ECO:0000313" key="2">
    <source>
        <dbReference type="EMBL" id="CAE0319679.1"/>
    </source>
</evidence>
<accession>A0A7S3MVA2</accession>
<proteinExistence type="predicted"/>